<evidence type="ECO:0000313" key="1">
    <source>
        <dbReference type="EMBL" id="GAH49778.1"/>
    </source>
</evidence>
<dbReference type="EMBL" id="BARU01020508">
    <property type="protein sequence ID" value="GAH49778.1"/>
    <property type="molecule type" value="Genomic_DNA"/>
</dbReference>
<protein>
    <submittedName>
        <fullName evidence="1">Uncharacterized protein</fullName>
    </submittedName>
</protein>
<accession>X1HWU6</accession>
<organism evidence="1">
    <name type="scientific">marine sediment metagenome</name>
    <dbReference type="NCBI Taxonomy" id="412755"/>
    <lineage>
        <taxon>unclassified sequences</taxon>
        <taxon>metagenomes</taxon>
        <taxon>ecological metagenomes</taxon>
    </lineage>
</organism>
<sequence length="129" mass="15201">MITPINDFSDCLEFGNEKEFIEKMDTEYYPKKFKLASIRRFNKDTLKDRDMQKNGIDIEVLLTNGKKIHIDEKRRKQRYADVLIEIGMDYQMSGMITPGWLLSERKKPDYIIYAVPAYSLPIPPGNIYK</sequence>
<dbReference type="AlphaFoldDB" id="X1HWU6"/>
<gene>
    <name evidence="1" type="ORF">S03H2_33669</name>
</gene>
<proteinExistence type="predicted"/>
<comment type="caution">
    <text evidence="1">The sequence shown here is derived from an EMBL/GenBank/DDBJ whole genome shotgun (WGS) entry which is preliminary data.</text>
</comment>
<feature type="non-terminal residue" evidence="1">
    <location>
        <position position="129"/>
    </location>
</feature>
<reference evidence="1" key="1">
    <citation type="journal article" date="2014" name="Front. Microbiol.">
        <title>High frequency of phylogenetically diverse reductive dehalogenase-homologous genes in deep subseafloor sedimentary metagenomes.</title>
        <authorList>
            <person name="Kawai M."/>
            <person name="Futagami T."/>
            <person name="Toyoda A."/>
            <person name="Takaki Y."/>
            <person name="Nishi S."/>
            <person name="Hori S."/>
            <person name="Arai W."/>
            <person name="Tsubouchi T."/>
            <person name="Morono Y."/>
            <person name="Uchiyama I."/>
            <person name="Ito T."/>
            <person name="Fujiyama A."/>
            <person name="Inagaki F."/>
            <person name="Takami H."/>
        </authorList>
    </citation>
    <scope>NUCLEOTIDE SEQUENCE</scope>
    <source>
        <strain evidence="1">Expedition CK06-06</strain>
    </source>
</reference>
<name>X1HWU6_9ZZZZ</name>